<proteinExistence type="predicted"/>
<gene>
    <name evidence="1" type="ORF">AMORRO_LOCUS5923</name>
</gene>
<name>A0A9N9B889_9GLOM</name>
<dbReference type="AlphaFoldDB" id="A0A9N9B889"/>
<accession>A0A9N9B889</accession>
<protein>
    <submittedName>
        <fullName evidence="1">12162_t:CDS:1</fullName>
    </submittedName>
</protein>
<dbReference type="OrthoDB" id="2276331at2759"/>
<reference evidence="1" key="1">
    <citation type="submission" date="2021-06" db="EMBL/GenBank/DDBJ databases">
        <authorList>
            <person name="Kallberg Y."/>
            <person name="Tangrot J."/>
            <person name="Rosling A."/>
        </authorList>
    </citation>
    <scope>NUCLEOTIDE SEQUENCE</scope>
    <source>
        <strain evidence="1">CL551</strain>
    </source>
</reference>
<organism evidence="1 2">
    <name type="scientific">Acaulospora morrowiae</name>
    <dbReference type="NCBI Taxonomy" id="94023"/>
    <lineage>
        <taxon>Eukaryota</taxon>
        <taxon>Fungi</taxon>
        <taxon>Fungi incertae sedis</taxon>
        <taxon>Mucoromycota</taxon>
        <taxon>Glomeromycotina</taxon>
        <taxon>Glomeromycetes</taxon>
        <taxon>Diversisporales</taxon>
        <taxon>Acaulosporaceae</taxon>
        <taxon>Acaulospora</taxon>
    </lineage>
</organism>
<comment type="caution">
    <text evidence="1">The sequence shown here is derived from an EMBL/GenBank/DDBJ whole genome shotgun (WGS) entry which is preliminary data.</text>
</comment>
<evidence type="ECO:0000313" key="2">
    <source>
        <dbReference type="Proteomes" id="UP000789342"/>
    </source>
</evidence>
<dbReference type="EMBL" id="CAJVPV010003750">
    <property type="protein sequence ID" value="CAG8558882.1"/>
    <property type="molecule type" value="Genomic_DNA"/>
</dbReference>
<evidence type="ECO:0000313" key="1">
    <source>
        <dbReference type="EMBL" id="CAG8558882.1"/>
    </source>
</evidence>
<dbReference type="Proteomes" id="UP000789342">
    <property type="component" value="Unassembled WGS sequence"/>
</dbReference>
<keyword evidence="2" id="KW-1185">Reference proteome</keyword>
<sequence length="281" mass="33355">MTSGNSTEQKINVIDEIRLYIDARYISASEASWRIFHYRLHDEKPDIQRLQVHLPDQQMVVFSDNEPLQEVLQLNNIHKTMLTEWFTANTIYPEARELTYSDFSTKWVWNKQRRQWTPRKHDILAQARHEARDYTLELSAEYLQNKALHHIQSILRQYGKDLRSFPCMPTPTMQLPLIYESHLIQEEQRYNILALAQKVNNDKSRLNPDQLFVFNTVMQAEFANWLQQLGEGHIQTVNQEEDIIRLPTNIVISSQDIQDLIDFVYTDLTAQYNNSDYLEKQ</sequence>